<name>A0A917ACT7_9RHOB</name>
<dbReference type="EC" id="3.6.1.13" evidence="3"/>
<protein>
    <recommendedName>
        <fullName evidence="4">ADP-ribose pyrophosphatase</fullName>
        <ecNumber evidence="3">3.6.1.13</ecNumber>
    </recommendedName>
    <alternativeName>
        <fullName evidence="9">ADP-ribose diphosphatase</fullName>
    </alternativeName>
    <alternativeName>
        <fullName evidence="11">ADP-ribose phosphohydrolase</fullName>
    </alternativeName>
    <alternativeName>
        <fullName evidence="10">Adenosine diphosphoribose pyrophosphatase</fullName>
    </alternativeName>
</protein>
<dbReference type="InterPro" id="IPR036568">
    <property type="entry name" value="GGCT-like_sf"/>
</dbReference>
<dbReference type="GO" id="GO:0006753">
    <property type="term" value="P:nucleoside phosphate metabolic process"/>
    <property type="evidence" value="ECO:0007669"/>
    <property type="project" value="TreeGrafter"/>
</dbReference>
<evidence type="ECO:0000256" key="1">
    <source>
        <dbReference type="ARBA" id="ARBA00001946"/>
    </source>
</evidence>
<keyword evidence="5 13" id="KW-0479">Metal-binding</keyword>
<dbReference type="CDD" id="cd06661">
    <property type="entry name" value="GGCT_like"/>
    <property type="match status" value="1"/>
</dbReference>
<evidence type="ECO:0000256" key="10">
    <source>
        <dbReference type="ARBA" id="ARBA00030308"/>
    </source>
</evidence>
<evidence type="ECO:0000256" key="11">
    <source>
        <dbReference type="ARBA" id="ARBA00033056"/>
    </source>
</evidence>
<accession>A0A917ACT7</accession>
<reference evidence="16" key="1">
    <citation type="journal article" date="2014" name="Int. J. Syst. Evol. Microbiol.">
        <title>Complete genome sequence of Corynebacterium casei LMG S-19264T (=DSM 44701T), isolated from a smear-ripened cheese.</title>
        <authorList>
            <consortium name="US DOE Joint Genome Institute (JGI-PGF)"/>
            <person name="Walter F."/>
            <person name="Albersmeier A."/>
            <person name="Kalinowski J."/>
            <person name="Ruckert C."/>
        </authorList>
    </citation>
    <scope>NUCLEOTIDE SEQUENCE</scope>
    <source>
        <strain evidence="16">CGMCC 1.16012</strain>
    </source>
</reference>
<dbReference type="GO" id="GO:0005829">
    <property type="term" value="C:cytosol"/>
    <property type="evidence" value="ECO:0007669"/>
    <property type="project" value="TreeGrafter"/>
</dbReference>
<evidence type="ECO:0000256" key="6">
    <source>
        <dbReference type="ARBA" id="ARBA00022801"/>
    </source>
</evidence>
<dbReference type="NCBIfam" id="TIGR00052">
    <property type="entry name" value="nudix-type nucleoside diphosphatase, YffH/AdpP family"/>
    <property type="match status" value="1"/>
</dbReference>
<dbReference type="PROSITE" id="PS00893">
    <property type="entry name" value="NUDIX_BOX"/>
    <property type="match status" value="1"/>
</dbReference>
<evidence type="ECO:0000256" key="13">
    <source>
        <dbReference type="PIRSR" id="PIRSR604385-2"/>
    </source>
</evidence>
<dbReference type="InterPro" id="IPR000086">
    <property type="entry name" value="NUDIX_hydrolase_dom"/>
</dbReference>
<sequence length="376" mass="41257">MTDIFVFGTLRHLPLLEIVLGRSWEGTPQEAVLLDHRCLCVANEIYPALRNEVGATAKGLLLANLTATEIERLNFYEGPFDYALTSASVRVGDEIKTAQVYKPQSPLQVIDVEWSLNDWAQAHSSVTEIAAKDVMAMFGRQSLEQLGRRMEAIRARASSALRAGNSSSTAGDPRFLPGQGDVEIVQRTTPHAGFFTVEEVALRHRTFDGGLSPAIHREAFVAVDVVTVLPFDPVRNRVLLVEQFRVGPLVRGDTNPWSLEAVAGRIDAGETPEEAAFREAREEANLDIRKLVPLSPCYTTPGAVTEYLYPFIGITDLPDGCAGLGGAQDEGEDIRAHLIEMDEFRAFISNGVLENSPLILSGLWLLLNHQQLTSIP</sequence>
<gene>
    <name evidence="16" type="primary">trgB</name>
    <name evidence="16" type="ORF">GCM10011517_08720</name>
</gene>
<dbReference type="RefSeq" id="WP_095596256.1">
    <property type="nucleotide sequence ID" value="NZ_BMKN01000001.1"/>
</dbReference>
<dbReference type="Gene3D" id="3.10.490.10">
    <property type="entry name" value="Gamma-glutamyl cyclotransferase-like"/>
    <property type="match status" value="1"/>
</dbReference>
<dbReference type="Pfam" id="PF06094">
    <property type="entry name" value="GGACT"/>
    <property type="match status" value="1"/>
</dbReference>
<feature type="domain" description="Nudix hydrolase" evidence="15">
    <location>
        <begin position="221"/>
        <end position="367"/>
    </location>
</feature>
<dbReference type="Pfam" id="PF00293">
    <property type="entry name" value="NUDIX"/>
    <property type="match status" value="1"/>
</dbReference>
<evidence type="ECO:0000256" key="4">
    <source>
        <dbReference type="ARBA" id="ARBA00013297"/>
    </source>
</evidence>
<dbReference type="GO" id="GO:0046872">
    <property type="term" value="F:metal ion binding"/>
    <property type="evidence" value="ECO:0007669"/>
    <property type="project" value="UniProtKB-KW"/>
</dbReference>
<comment type="function">
    <text evidence="8">Acts on ADP-mannose and ADP-glucose as well as ADP-ribose. Prevents glycogen biosynthesis. The reaction catalyzed by this enzyme is a limiting step of the gluconeogenic process.</text>
</comment>
<evidence type="ECO:0000256" key="8">
    <source>
        <dbReference type="ARBA" id="ARBA00025164"/>
    </source>
</evidence>
<dbReference type="SUPFAM" id="SSF110857">
    <property type="entry name" value="Gamma-glutamyl cyclotransferase-like"/>
    <property type="match status" value="1"/>
</dbReference>
<feature type="binding site" evidence="13">
    <location>
        <position position="332"/>
    </location>
    <ligand>
        <name>Mg(2+)</name>
        <dbReference type="ChEBI" id="CHEBI:18420"/>
        <label>1</label>
    </ligand>
</feature>
<dbReference type="PANTHER" id="PTHR11839:SF5">
    <property type="entry name" value="ADP-RIBOSE PYROPHOSPHATASE"/>
    <property type="match status" value="1"/>
</dbReference>
<evidence type="ECO:0000256" key="7">
    <source>
        <dbReference type="ARBA" id="ARBA00022842"/>
    </source>
</evidence>
<dbReference type="InterPro" id="IPR020084">
    <property type="entry name" value="NUDIX_hydrolase_CS"/>
</dbReference>
<feature type="binding site" evidence="13">
    <location>
        <position position="263"/>
    </location>
    <ligand>
        <name>Mg(2+)</name>
        <dbReference type="ChEBI" id="CHEBI:18420"/>
        <label>1</label>
    </ligand>
</feature>
<dbReference type="GO" id="GO:0019693">
    <property type="term" value="P:ribose phosphate metabolic process"/>
    <property type="evidence" value="ECO:0007669"/>
    <property type="project" value="TreeGrafter"/>
</dbReference>
<dbReference type="InterPro" id="IPR013024">
    <property type="entry name" value="GGCT-like"/>
</dbReference>
<dbReference type="PROSITE" id="PS51462">
    <property type="entry name" value="NUDIX"/>
    <property type="match status" value="1"/>
</dbReference>
<keyword evidence="7 13" id="KW-0460">Magnesium</keyword>
<evidence type="ECO:0000313" key="16">
    <source>
        <dbReference type="EMBL" id="GGE43338.1"/>
    </source>
</evidence>
<reference evidence="16" key="2">
    <citation type="submission" date="2020-09" db="EMBL/GenBank/DDBJ databases">
        <authorList>
            <person name="Sun Q."/>
            <person name="Zhou Y."/>
        </authorList>
    </citation>
    <scope>NUCLEOTIDE SEQUENCE</scope>
    <source>
        <strain evidence="16">CGMCC 1.16012</strain>
    </source>
</reference>
<evidence type="ECO:0000256" key="2">
    <source>
        <dbReference type="ARBA" id="ARBA00007482"/>
    </source>
</evidence>
<comment type="catalytic activity">
    <reaction evidence="12">
        <text>ADP-D-ribose + H2O = D-ribose 5-phosphate + AMP + 2 H(+)</text>
        <dbReference type="Rhea" id="RHEA:10412"/>
        <dbReference type="ChEBI" id="CHEBI:15377"/>
        <dbReference type="ChEBI" id="CHEBI:15378"/>
        <dbReference type="ChEBI" id="CHEBI:57967"/>
        <dbReference type="ChEBI" id="CHEBI:78346"/>
        <dbReference type="ChEBI" id="CHEBI:456215"/>
        <dbReference type="EC" id="3.6.1.13"/>
    </reaction>
</comment>
<keyword evidence="6" id="KW-0378">Hydrolase</keyword>
<feature type="binding site" evidence="13">
    <location>
        <position position="283"/>
    </location>
    <ligand>
        <name>Mg(2+)</name>
        <dbReference type="ChEBI" id="CHEBI:18420"/>
        <label>1</label>
    </ligand>
</feature>
<proteinExistence type="inferred from homology"/>
<feature type="binding site" evidence="13">
    <location>
        <position position="279"/>
    </location>
    <ligand>
        <name>Mg(2+)</name>
        <dbReference type="ChEBI" id="CHEBI:18420"/>
        <label>1</label>
    </ligand>
</feature>
<dbReference type="EMBL" id="BMKN01000001">
    <property type="protein sequence ID" value="GGE43338.1"/>
    <property type="molecule type" value="Genomic_DNA"/>
</dbReference>
<comment type="similarity">
    <text evidence="2">Belongs to the Nudix hydrolase family. NudF subfamily.</text>
</comment>
<dbReference type="InterPro" id="IPR004385">
    <property type="entry name" value="NDP_pyrophosphatase"/>
</dbReference>
<keyword evidence="17" id="KW-1185">Reference proteome</keyword>
<dbReference type="OrthoDB" id="5292471at2"/>
<dbReference type="Gene3D" id="3.90.79.10">
    <property type="entry name" value="Nucleoside Triphosphate Pyrophosphohydrolase"/>
    <property type="match status" value="1"/>
</dbReference>
<dbReference type="AlphaFoldDB" id="A0A917ACT7"/>
<dbReference type="GO" id="GO:0047631">
    <property type="term" value="F:ADP-ribose diphosphatase activity"/>
    <property type="evidence" value="ECO:0007669"/>
    <property type="project" value="UniProtKB-EC"/>
</dbReference>
<dbReference type="InterPro" id="IPR015797">
    <property type="entry name" value="NUDIX_hydrolase-like_dom_sf"/>
</dbReference>
<evidence type="ECO:0000256" key="5">
    <source>
        <dbReference type="ARBA" id="ARBA00022723"/>
    </source>
</evidence>
<evidence type="ECO:0000256" key="3">
    <source>
        <dbReference type="ARBA" id="ARBA00012453"/>
    </source>
</evidence>
<evidence type="ECO:0000259" key="15">
    <source>
        <dbReference type="PROSITE" id="PS51462"/>
    </source>
</evidence>
<evidence type="ECO:0000313" key="17">
    <source>
        <dbReference type="Proteomes" id="UP000606730"/>
    </source>
</evidence>
<evidence type="ECO:0000256" key="14">
    <source>
        <dbReference type="PIRSR" id="PIRSR604385-3"/>
    </source>
</evidence>
<evidence type="ECO:0000256" key="12">
    <source>
        <dbReference type="ARBA" id="ARBA00049546"/>
    </source>
</evidence>
<dbReference type="PANTHER" id="PTHR11839">
    <property type="entry name" value="UDP/ADP-SUGAR PYROPHOSPHATASE"/>
    <property type="match status" value="1"/>
</dbReference>
<dbReference type="InterPro" id="IPR009288">
    <property type="entry name" value="AIG2-like_dom"/>
</dbReference>
<comment type="caution">
    <text evidence="16">The sequence shown here is derived from an EMBL/GenBank/DDBJ whole genome shotgun (WGS) entry which is preliminary data.</text>
</comment>
<dbReference type="Proteomes" id="UP000606730">
    <property type="component" value="Unassembled WGS sequence"/>
</dbReference>
<comment type="cofactor">
    <cofactor evidence="1 13">
        <name>Mg(2+)</name>
        <dbReference type="ChEBI" id="CHEBI:18420"/>
    </cofactor>
</comment>
<organism evidence="16 17">
    <name type="scientific">Actibacterium pelagium</name>
    <dbReference type="NCBI Taxonomy" id="2029103"/>
    <lineage>
        <taxon>Bacteria</taxon>
        <taxon>Pseudomonadati</taxon>
        <taxon>Pseudomonadota</taxon>
        <taxon>Alphaproteobacteria</taxon>
        <taxon>Rhodobacterales</taxon>
        <taxon>Roseobacteraceae</taxon>
        <taxon>Actibacterium</taxon>
    </lineage>
</organism>
<dbReference type="CDD" id="cd24155">
    <property type="entry name" value="NUDIX_ADPRase"/>
    <property type="match status" value="1"/>
</dbReference>
<evidence type="ECO:0000256" key="9">
    <source>
        <dbReference type="ARBA" id="ARBA00030162"/>
    </source>
</evidence>
<feature type="short sequence motif" description="Nudix box" evidence="14">
    <location>
        <begin position="264"/>
        <end position="286"/>
    </location>
</feature>
<dbReference type="GO" id="GO:0019144">
    <property type="term" value="F:ADP-sugar diphosphatase activity"/>
    <property type="evidence" value="ECO:0007669"/>
    <property type="project" value="TreeGrafter"/>
</dbReference>
<dbReference type="SUPFAM" id="SSF55811">
    <property type="entry name" value="Nudix"/>
    <property type="match status" value="1"/>
</dbReference>